<dbReference type="EMBL" id="JAFHDT010000018">
    <property type="protein sequence ID" value="KAI7797113.1"/>
    <property type="molecule type" value="Genomic_DNA"/>
</dbReference>
<reference evidence="1" key="1">
    <citation type="submission" date="2021-02" db="EMBL/GenBank/DDBJ databases">
        <title>Comparative genomics reveals that relaxation of natural selection precedes convergent phenotypic evolution of cavefish.</title>
        <authorList>
            <person name="Peng Z."/>
        </authorList>
    </citation>
    <scope>NUCLEOTIDE SEQUENCE</scope>
    <source>
        <tissue evidence="1">Muscle</tissue>
    </source>
</reference>
<name>A0A9W7TEF4_TRIRA</name>
<protein>
    <submittedName>
        <fullName evidence="1">Uncharacterized protein</fullName>
    </submittedName>
</protein>
<comment type="caution">
    <text evidence="1">The sequence shown here is derived from an EMBL/GenBank/DDBJ whole genome shotgun (WGS) entry which is preliminary data.</text>
</comment>
<keyword evidence="2" id="KW-1185">Reference proteome</keyword>
<organism evidence="1 2">
    <name type="scientific">Triplophysa rosa</name>
    <name type="common">Cave loach</name>
    <dbReference type="NCBI Taxonomy" id="992332"/>
    <lineage>
        <taxon>Eukaryota</taxon>
        <taxon>Metazoa</taxon>
        <taxon>Chordata</taxon>
        <taxon>Craniata</taxon>
        <taxon>Vertebrata</taxon>
        <taxon>Euteleostomi</taxon>
        <taxon>Actinopterygii</taxon>
        <taxon>Neopterygii</taxon>
        <taxon>Teleostei</taxon>
        <taxon>Ostariophysi</taxon>
        <taxon>Cypriniformes</taxon>
        <taxon>Nemacheilidae</taxon>
        <taxon>Triplophysa</taxon>
    </lineage>
</organism>
<dbReference type="Proteomes" id="UP001059041">
    <property type="component" value="Linkage Group LG18"/>
</dbReference>
<evidence type="ECO:0000313" key="2">
    <source>
        <dbReference type="Proteomes" id="UP001059041"/>
    </source>
</evidence>
<dbReference type="AlphaFoldDB" id="A0A9W7TEF4"/>
<evidence type="ECO:0000313" key="1">
    <source>
        <dbReference type="EMBL" id="KAI7797113.1"/>
    </source>
</evidence>
<accession>A0A9W7TEF4</accession>
<sequence length="135" mass="15287">MILSLTFHQDVFIKLSAPNMDPQIGGRVFSTSESSQAASDKLRPITPALANISNSIQLSCSRLGNTRRVVYSCSRASLDKAQRRKRFVRFAHRILEQGTCERGMGNWKLDYTLQKDAERELVRTLTRTLRNGSIE</sequence>
<gene>
    <name evidence="1" type="ORF">IRJ41_013133</name>
</gene>
<proteinExistence type="predicted"/>